<evidence type="ECO:0000313" key="4">
    <source>
        <dbReference type="Proteomes" id="UP000295453"/>
    </source>
</evidence>
<feature type="transmembrane region" description="Helical" evidence="1">
    <location>
        <begin position="111"/>
        <end position="133"/>
    </location>
</feature>
<organism evidence="3 4">
    <name type="scientific">Nocardioides jejuensis</name>
    <dbReference type="NCBI Taxonomy" id="2502782"/>
    <lineage>
        <taxon>Bacteria</taxon>
        <taxon>Bacillati</taxon>
        <taxon>Actinomycetota</taxon>
        <taxon>Actinomycetes</taxon>
        <taxon>Propionibacteriales</taxon>
        <taxon>Nocardioidaceae</taxon>
        <taxon>Nocardioides</taxon>
    </lineage>
</organism>
<keyword evidence="1" id="KW-0812">Transmembrane</keyword>
<dbReference type="InterPro" id="IPR021994">
    <property type="entry name" value="DUF3592"/>
</dbReference>
<sequence length="144" mass="15341">MRARAEHLPVSRAREWGEVAGTALVSLALILGAVLAGYTLFRDRAHAEGSVIRRTMFHCVVEFRTASGQTVRFESSSGKGFDCRDAEVGDPVAVRYDPAHPAKATTSTASALWGLLVFGTIAGPLLGAVSWSLTRSTARTAHTT</sequence>
<keyword evidence="1" id="KW-0472">Membrane</keyword>
<comment type="caution">
    <text evidence="3">The sequence shown here is derived from an EMBL/GenBank/DDBJ whole genome shotgun (WGS) entry which is preliminary data.</text>
</comment>
<dbReference type="EMBL" id="SJZJ01000026">
    <property type="protein sequence ID" value="TCJ22062.1"/>
    <property type="molecule type" value="Genomic_DNA"/>
</dbReference>
<dbReference type="OrthoDB" id="4550240at2"/>
<dbReference type="Pfam" id="PF12158">
    <property type="entry name" value="DUF3592"/>
    <property type="match status" value="1"/>
</dbReference>
<name>A0A4V2NXP0_9ACTN</name>
<protein>
    <submittedName>
        <fullName evidence="3">DUF3592 domain-containing protein</fullName>
    </submittedName>
</protein>
<proteinExistence type="predicted"/>
<evidence type="ECO:0000313" key="3">
    <source>
        <dbReference type="EMBL" id="TCJ22062.1"/>
    </source>
</evidence>
<dbReference type="AlphaFoldDB" id="A0A4V2NXP0"/>
<feature type="domain" description="DUF3592" evidence="2">
    <location>
        <begin position="53"/>
        <end position="105"/>
    </location>
</feature>
<feature type="transmembrane region" description="Helical" evidence="1">
    <location>
        <begin position="21"/>
        <end position="41"/>
    </location>
</feature>
<gene>
    <name evidence="3" type="ORF">EPD65_13620</name>
</gene>
<keyword evidence="1" id="KW-1133">Transmembrane helix</keyword>
<reference evidence="3 4" key="1">
    <citation type="submission" date="2019-03" db="EMBL/GenBank/DDBJ databases">
        <authorList>
            <person name="Kim M.K.M."/>
        </authorList>
    </citation>
    <scope>NUCLEOTIDE SEQUENCE [LARGE SCALE GENOMIC DNA]</scope>
    <source>
        <strain evidence="3 4">18JY15-6</strain>
    </source>
</reference>
<evidence type="ECO:0000256" key="1">
    <source>
        <dbReference type="SAM" id="Phobius"/>
    </source>
</evidence>
<evidence type="ECO:0000259" key="2">
    <source>
        <dbReference type="Pfam" id="PF12158"/>
    </source>
</evidence>
<dbReference type="Proteomes" id="UP000295453">
    <property type="component" value="Unassembled WGS sequence"/>
</dbReference>
<accession>A0A4V2NXP0</accession>
<keyword evidence="4" id="KW-1185">Reference proteome</keyword>